<name>A0A5N6RE92_9ROSI</name>
<accession>A0A5N6RE92</accession>
<sequence length="750" mass="83229">MEIADSTCQEEASLEFDFNFDEDNLMENPHIHKTLNDQQDETTENISSQEYVELGSSSGSSNLQPLINQTNSKPNLAPSTMTSSGLSEPPQPEHAPNLAQPAASFNPSLVETPQSHRPMTDYVELQSPGGYSQPKPNVGNTNSNYSQHAYNTSENPGPAVVSTPSLQQLGQSSLNTTLIGEPQSHPPTMENTELRSLAGTSWSCLNNESSSQNLMKQSALSSLECFNTSIATSPNVRQTFFLFFFSVVVSKSLIVCVKQKITTGYDHDQVGLLAFDGAVQSFQAHEVIYPNQLMNARPENVPQIEHMPLPQSMRPLNECSTNNQIAKNITSNNFSSIIQQQSLCPTLFPQNQMGFGVTNQRPLPINQQQATLLPHNQNTPYRTFSPMGPQANEFMTANVYDSQCINFMQPQSYAFLRPQQSSNQLQQLNQAPQTTSVFDPQCHYSMLPGHSMPLRPRSFLHHQFDQVPMSPNVYDPQGYNSMLPELSILARLQQFCGPQQLNQSAHLMPNVFNPQLGASMLPEPIMLSGRSQLMDHYEQSNQVSMTPCVCNPLQHNSIAAGPAVLPRPPRLYDHQHLHEQFQDSQFCSSIRPQQSSLHQRLNQVTETAIGIDPPHHNILLPESSTPFSSLKSSGQEIGGGKNRVAIHDLSETSLRGFKEKGLVEGHRRAAKRHLLGESSLSSKRSMKETIWGERSLQEEERTSQSEGNEVENSNLSNPSCIRPTKNAVYDPTFEGIGLPVDPHLRLFASC</sequence>
<feature type="compositionally biased region" description="Polar residues" evidence="1">
    <location>
        <begin position="52"/>
        <end position="86"/>
    </location>
</feature>
<feature type="region of interest" description="Disordered" evidence="1">
    <location>
        <begin position="686"/>
        <end position="723"/>
    </location>
</feature>
<gene>
    <name evidence="2" type="ORF">FH972_015927</name>
</gene>
<feature type="compositionally biased region" description="Polar residues" evidence="1">
    <location>
        <begin position="704"/>
        <end position="719"/>
    </location>
</feature>
<evidence type="ECO:0000313" key="3">
    <source>
        <dbReference type="Proteomes" id="UP000327013"/>
    </source>
</evidence>
<dbReference type="AlphaFoldDB" id="A0A5N6RE92"/>
<dbReference type="EMBL" id="CM017326">
    <property type="protein sequence ID" value="KAE8077355.1"/>
    <property type="molecule type" value="Genomic_DNA"/>
</dbReference>
<protein>
    <submittedName>
        <fullName evidence="2">Uncharacterized protein</fullName>
    </submittedName>
</protein>
<organism evidence="2 3">
    <name type="scientific">Carpinus fangiana</name>
    <dbReference type="NCBI Taxonomy" id="176857"/>
    <lineage>
        <taxon>Eukaryota</taxon>
        <taxon>Viridiplantae</taxon>
        <taxon>Streptophyta</taxon>
        <taxon>Embryophyta</taxon>
        <taxon>Tracheophyta</taxon>
        <taxon>Spermatophyta</taxon>
        <taxon>Magnoliopsida</taxon>
        <taxon>eudicotyledons</taxon>
        <taxon>Gunneridae</taxon>
        <taxon>Pentapetalae</taxon>
        <taxon>rosids</taxon>
        <taxon>fabids</taxon>
        <taxon>Fagales</taxon>
        <taxon>Betulaceae</taxon>
        <taxon>Carpinus</taxon>
    </lineage>
</organism>
<evidence type="ECO:0000313" key="2">
    <source>
        <dbReference type="EMBL" id="KAE8077355.1"/>
    </source>
</evidence>
<feature type="compositionally biased region" description="Polar residues" evidence="1">
    <location>
        <begin position="134"/>
        <end position="155"/>
    </location>
</feature>
<feature type="region of interest" description="Disordered" evidence="1">
    <location>
        <begin position="52"/>
        <end position="101"/>
    </location>
</feature>
<proteinExistence type="predicted"/>
<feature type="compositionally biased region" description="Basic and acidic residues" evidence="1">
    <location>
        <begin position="686"/>
        <end position="703"/>
    </location>
</feature>
<reference evidence="2 3" key="1">
    <citation type="submission" date="2019-06" db="EMBL/GenBank/DDBJ databases">
        <title>A chromosomal-level reference genome of Carpinus fangiana (Coryloideae, Betulaceae).</title>
        <authorList>
            <person name="Yang X."/>
            <person name="Wang Z."/>
            <person name="Zhang L."/>
            <person name="Hao G."/>
            <person name="Liu J."/>
            <person name="Yang Y."/>
        </authorList>
    </citation>
    <scope>NUCLEOTIDE SEQUENCE [LARGE SCALE GENOMIC DNA]</scope>
    <source>
        <strain evidence="2">Cfa_2016G</strain>
        <tissue evidence="2">Leaf</tissue>
    </source>
</reference>
<keyword evidence="3" id="KW-1185">Reference proteome</keyword>
<dbReference type="OrthoDB" id="1751052at2759"/>
<dbReference type="Proteomes" id="UP000327013">
    <property type="component" value="Chromosome 6"/>
</dbReference>
<evidence type="ECO:0000256" key="1">
    <source>
        <dbReference type="SAM" id="MobiDB-lite"/>
    </source>
</evidence>
<feature type="region of interest" description="Disordered" evidence="1">
    <location>
        <begin position="120"/>
        <end position="164"/>
    </location>
</feature>